<evidence type="ECO:0000256" key="5">
    <source>
        <dbReference type="ARBA" id="ARBA00022525"/>
    </source>
</evidence>
<evidence type="ECO:0000259" key="9">
    <source>
        <dbReference type="Pfam" id="PF22638"/>
    </source>
</evidence>
<dbReference type="KEGG" id="hdn:Hden_3082"/>
<keyword evidence="6 7" id="KW-0975">Bacterial flagellum</keyword>
<sequence>MSLTLSTDTARSSLQATSEQISVVSRNIARVHDADATRKIATLVSGPGVGVSVPRIDRTSDQLLFNTYLTANSASQAQTSITSALGQLQSTVDDTDQEHSPAALIAKLSATLQTYSGNPQNPAVAASVVSAAKNVSNALNSASATVTQVRQQADADIATSVANINDLLSQFENLNNQVIRGSSNGRDVTDVLDARDAVLKQLSTEVGIRTVSRANGDMAIYTDSGVTLFDRAPRAVTFEQTQNLAAGAPGGAVYADGVPIAGTSHILEIQSGKLAGLMSVRDDIAVTYQSQLDEMARGLINAFAETDQSATPTLPAATGLFTYSGGPAIPASAMAGLASSIKINASVDPGQGGNAELIRDGGISGASYKYNSANAPAFTDRIQSLISSLNTGQTFDASTQLPASSSVMDYAKNSVSWLEALRQSATAEADYRSTVAQRATTSLSQATGVNLDEEMTNLLDLERTFQASSRLINTVNEMLSTLIQSLS</sequence>
<dbReference type="AlphaFoldDB" id="D8JVZ8"/>
<dbReference type="PRINTS" id="PR01005">
    <property type="entry name" value="FLGHOOKAP1"/>
</dbReference>
<evidence type="ECO:0000259" key="8">
    <source>
        <dbReference type="Pfam" id="PF06429"/>
    </source>
</evidence>
<evidence type="ECO:0000256" key="6">
    <source>
        <dbReference type="ARBA" id="ARBA00023143"/>
    </source>
</evidence>
<evidence type="ECO:0000256" key="1">
    <source>
        <dbReference type="ARBA" id="ARBA00004365"/>
    </source>
</evidence>
<keyword evidence="10" id="KW-0969">Cilium</keyword>
<dbReference type="GO" id="GO:0005576">
    <property type="term" value="C:extracellular region"/>
    <property type="evidence" value="ECO:0007669"/>
    <property type="project" value="UniProtKB-SubCell"/>
</dbReference>
<accession>D8JVZ8</accession>
<keyword evidence="10" id="KW-0282">Flagellum</keyword>
<feature type="domain" description="Flagellar basal-body/hook protein C-terminal" evidence="8">
    <location>
        <begin position="447"/>
        <end position="484"/>
    </location>
</feature>
<dbReference type="InterPro" id="IPR010930">
    <property type="entry name" value="Flg_bb/hook_C_dom"/>
</dbReference>
<dbReference type="InterPro" id="IPR002371">
    <property type="entry name" value="FlgK"/>
</dbReference>
<dbReference type="Pfam" id="PF22638">
    <property type="entry name" value="FlgK_D1"/>
    <property type="match status" value="1"/>
</dbReference>
<protein>
    <recommendedName>
        <fullName evidence="4 7">Flagellar hook-associated protein 1</fullName>
        <shortName evidence="7">HAP1</shortName>
    </recommendedName>
</protein>
<reference evidence="11" key="1">
    <citation type="journal article" date="2011" name="J. Bacteriol.">
        <title>Genome sequences of eight morphologically diverse alphaproteobacteria.</title>
        <authorList>
            <consortium name="US DOE Joint Genome Institute"/>
            <person name="Brown P.J."/>
            <person name="Kysela D.T."/>
            <person name="Buechlein A."/>
            <person name="Hemmerich C."/>
            <person name="Brun Y.V."/>
        </authorList>
    </citation>
    <scope>NUCLEOTIDE SEQUENCE [LARGE SCALE GENOMIC DNA]</scope>
    <source>
        <strain evidence="11">ATCC 51888 / DSM 1869 / NCIB 11706 / TK 0415</strain>
    </source>
</reference>
<evidence type="ECO:0000256" key="3">
    <source>
        <dbReference type="ARBA" id="ARBA00009677"/>
    </source>
</evidence>
<dbReference type="eggNOG" id="COG1256">
    <property type="taxonomic scope" value="Bacteria"/>
</dbReference>
<evidence type="ECO:0000256" key="4">
    <source>
        <dbReference type="ARBA" id="ARBA00016244"/>
    </source>
</evidence>
<evidence type="ECO:0000313" key="10">
    <source>
        <dbReference type="EMBL" id="ADJ24877.1"/>
    </source>
</evidence>
<name>D8JVZ8_HYPDA</name>
<comment type="subcellular location">
    <subcellularLocation>
        <location evidence="1 7">Bacterial flagellum</location>
    </subcellularLocation>
    <subcellularLocation>
        <location evidence="2 7">Secreted</location>
    </subcellularLocation>
</comment>
<dbReference type="Pfam" id="PF06429">
    <property type="entry name" value="Flg_bbr_C"/>
    <property type="match status" value="1"/>
</dbReference>
<comment type="similarity">
    <text evidence="3 7">Belongs to the flagella basal body rod proteins family.</text>
</comment>
<feature type="domain" description="Flagellar hook-associated protein FlgK helical" evidence="9">
    <location>
        <begin position="86"/>
        <end position="308"/>
    </location>
</feature>
<proteinExistence type="inferred from homology"/>
<dbReference type="STRING" id="582899.Hden_3082"/>
<dbReference type="NCBIfam" id="TIGR02492">
    <property type="entry name" value="flgK_ends"/>
    <property type="match status" value="1"/>
</dbReference>
<keyword evidence="10" id="KW-0966">Cell projection</keyword>
<keyword evidence="11" id="KW-1185">Reference proteome</keyword>
<gene>
    <name evidence="7" type="primary">flgK</name>
    <name evidence="10" type="ordered locus">Hden_3082</name>
</gene>
<dbReference type="InterPro" id="IPR053927">
    <property type="entry name" value="FlgK_helical"/>
</dbReference>
<dbReference type="HOGENOM" id="CLU_012762_3_2_5"/>
<dbReference type="EMBL" id="CP002083">
    <property type="protein sequence ID" value="ADJ24877.1"/>
    <property type="molecule type" value="Genomic_DNA"/>
</dbReference>
<dbReference type="RefSeq" id="WP_013217036.1">
    <property type="nucleotide sequence ID" value="NC_014313.1"/>
</dbReference>
<dbReference type="PANTHER" id="PTHR30033:SF1">
    <property type="entry name" value="FLAGELLAR HOOK-ASSOCIATED PROTEIN 1"/>
    <property type="match status" value="1"/>
</dbReference>
<organism evidence="10 11">
    <name type="scientific">Hyphomicrobium denitrificans (strain ATCC 51888 / DSM 1869 / NCIMB 11706 / TK 0415)</name>
    <dbReference type="NCBI Taxonomy" id="582899"/>
    <lineage>
        <taxon>Bacteria</taxon>
        <taxon>Pseudomonadati</taxon>
        <taxon>Pseudomonadota</taxon>
        <taxon>Alphaproteobacteria</taxon>
        <taxon>Hyphomicrobiales</taxon>
        <taxon>Hyphomicrobiaceae</taxon>
        <taxon>Hyphomicrobium</taxon>
    </lineage>
</organism>
<evidence type="ECO:0000313" key="11">
    <source>
        <dbReference type="Proteomes" id="UP000002033"/>
    </source>
</evidence>
<dbReference type="GO" id="GO:0005198">
    <property type="term" value="F:structural molecule activity"/>
    <property type="evidence" value="ECO:0007669"/>
    <property type="project" value="UniProtKB-UniRule"/>
</dbReference>
<dbReference type="OrthoDB" id="7181295at2"/>
<dbReference type="PANTHER" id="PTHR30033">
    <property type="entry name" value="FLAGELLAR HOOK-ASSOCIATED PROTEIN 1"/>
    <property type="match status" value="1"/>
</dbReference>
<dbReference type="GO" id="GO:0044780">
    <property type="term" value="P:bacterial-type flagellum assembly"/>
    <property type="evidence" value="ECO:0007669"/>
    <property type="project" value="InterPro"/>
</dbReference>
<dbReference type="GO" id="GO:0009424">
    <property type="term" value="C:bacterial-type flagellum hook"/>
    <property type="evidence" value="ECO:0007669"/>
    <property type="project" value="UniProtKB-UniRule"/>
</dbReference>
<dbReference type="SUPFAM" id="SSF64518">
    <property type="entry name" value="Phase 1 flagellin"/>
    <property type="match status" value="1"/>
</dbReference>
<evidence type="ECO:0000256" key="7">
    <source>
        <dbReference type="RuleBase" id="RU362065"/>
    </source>
</evidence>
<evidence type="ECO:0000256" key="2">
    <source>
        <dbReference type="ARBA" id="ARBA00004613"/>
    </source>
</evidence>
<dbReference type="Proteomes" id="UP000002033">
    <property type="component" value="Chromosome"/>
</dbReference>
<keyword evidence="5 7" id="KW-0964">Secreted</keyword>